<gene>
    <name evidence="3" type="ORF">NZK81_12820</name>
</gene>
<evidence type="ECO:0000256" key="1">
    <source>
        <dbReference type="SAM" id="Coils"/>
    </source>
</evidence>
<dbReference type="RefSeq" id="WP_260046483.1">
    <property type="nucleotide sequence ID" value="NZ_JANZXA010000008.1"/>
</dbReference>
<protein>
    <recommendedName>
        <fullName evidence="2">Plasmid replication protein C N-terminal domain-containing protein</fullName>
    </recommendedName>
</protein>
<dbReference type="Pfam" id="PF03428">
    <property type="entry name" value="RP-C"/>
    <property type="match status" value="1"/>
</dbReference>
<feature type="domain" description="Plasmid replication protein C N-terminal" evidence="2">
    <location>
        <begin position="16"/>
        <end position="167"/>
    </location>
</feature>
<dbReference type="Proteomes" id="UP001165583">
    <property type="component" value="Unassembled WGS sequence"/>
</dbReference>
<dbReference type="InterPro" id="IPR005090">
    <property type="entry name" value="RepC_N"/>
</dbReference>
<keyword evidence="4" id="KW-1185">Reference proteome</keyword>
<evidence type="ECO:0000313" key="3">
    <source>
        <dbReference type="EMBL" id="MCT2400436.1"/>
    </source>
</evidence>
<evidence type="ECO:0000313" key="4">
    <source>
        <dbReference type="Proteomes" id="UP001165583"/>
    </source>
</evidence>
<organism evidence="3 4">
    <name type="scientific">Novosphingobium mangrovi</name>
    <name type="common">ex Huang et al. 2023</name>
    <dbReference type="NCBI Taxonomy" id="2976432"/>
    <lineage>
        <taxon>Bacteria</taxon>
        <taxon>Pseudomonadati</taxon>
        <taxon>Pseudomonadota</taxon>
        <taxon>Alphaproteobacteria</taxon>
        <taxon>Sphingomonadales</taxon>
        <taxon>Sphingomonadaceae</taxon>
        <taxon>Novosphingobium</taxon>
    </lineage>
</organism>
<evidence type="ECO:0000259" key="2">
    <source>
        <dbReference type="Pfam" id="PF03428"/>
    </source>
</evidence>
<accession>A0ABT2I6K8</accession>
<keyword evidence="1" id="KW-0175">Coiled coil</keyword>
<dbReference type="EMBL" id="JANZXA010000008">
    <property type="protein sequence ID" value="MCT2400436.1"/>
    <property type="molecule type" value="Genomic_DNA"/>
</dbReference>
<comment type="caution">
    <text evidence="3">The sequence shown here is derived from an EMBL/GenBank/DDBJ whole genome shotgun (WGS) entry which is preliminary data.</text>
</comment>
<proteinExistence type="predicted"/>
<name>A0ABT2I6K8_9SPHN</name>
<feature type="coiled-coil region" evidence="1">
    <location>
        <begin position="127"/>
        <end position="161"/>
    </location>
</feature>
<sequence length="404" mass="44156">MTGVTERHDGLHAAMSGKWELIDLIREVGRDGLKLNARQIRYLELCIKWCREGDFRCGAICAHWNSVDAMAGELGCSPRQIWNIETSLERAGLIQRTFGKNGRRFGKRDSADQIEWAAGINLAPLLTQEKQARLLDLQKELSEERAALEVLRAEIQLVRRRIQACGDTGAIRKMDAILPGGRTSRLQDKARLEELLTALQAVRTAISEACGATKISDGDAETADASEISGAPYTPLKHSKNLRTAPAASEAASVTPRQAMLLASTSYRMRVEALGGPSPVNLIEASAQACAELGIGPAGWGSICERLGREAAALAILVIDRNARLPKDDPYHARHPARCAFGLAKRARLGGGNLQGMLMAGLRMDLDRELPRQFARSEPTDDRRFTAQDLTASFLANFQLEVLP</sequence>
<reference evidence="3" key="1">
    <citation type="submission" date="2022-09" db="EMBL/GenBank/DDBJ databases">
        <title>Novosphingobium sp. Nov., a polycyclic aromatic hydrocarbon-degrading bacterium isolated form mangrove sediments in HongKong.</title>
        <authorList>
            <person name="Hu Z."/>
        </authorList>
    </citation>
    <scope>NUCLEOTIDE SEQUENCE</scope>
    <source>
        <strain evidence="3">HK4-1</strain>
    </source>
</reference>